<name>A0ABU3N0G6_9SPHN</name>
<evidence type="ECO:0000313" key="2">
    <source>
        <dbReference type="EMBL" id="MDT8758037.1"/>
    </source>
</evidence>
<organism evidence="2">
    <name type="scientific">Sphingomonas psychrotolerans</name>
    <dbReference type="NCBI Taxonomy" id="1327635"/>
    <lineage>
        <taxon>Bacteria</taxon>
        <taxon>Pseudomonadati</taxon>
        <taxon>Pseudomonadota</taxon>
        <taxon>Alphaproteobacteria</taxon>
        <taxon>Sphingomonadales</taxon>
        <taxon>Sphingomonadaceae</taxon>
        <taxon>Sphingomonas</taxon>
    </lineage>
</organism>
<evidence type="ECO:0000256" key="1">
    <source>
        <dbReference type="SAM" id="MobiDB-lite"/>
    </source>
</evidence>
<reference evidence="2" key="1">
    <citation type="submission" date="2022-04" db="EMBL/GenBank/DDBJ databases">
        <title>Tomato heritable bacteria conferring resistance against bacterial wilt.</title>
        <authorList>
            <person name="Yin J."/>
        </authorList>
    </citation>
    <scope>NUCLEOTIDE SEQUENCE</scope>
    <source>
        <strain evidence="2">Cra20</strain>
    </source>
</reference>
<comment type="caution">
    <text evidence="2">The sequence shown here is derived from an EMBL/GenBank/DDBJ whole genome shotgun (WGS) entry which is preliminary data.</text>
</comment>
<gene>
    <name evidence="2" type="ORF">MZO42_04950</name>
</gene>
<feature type="region of interest" description="Disordered" evidence="1">
    <location>
        <begin position="193"/>
        <end position="239"/>
    </location>
</feature>
<feature type="compositionally biased region" description="Basic and acidic residues" evidence="1">
    <location>
        <begin position="227"/>
        <end position="239"/>
    </location>
</feature>
<dbReference type="EMBL" id="JALMLT010000001">
    <property type="protein sequence ID" value="MDT8758037.1"/>
    <property type="molecule type" value="Genomic_DNA"/>
</dbReference>
<protein>
    <submittedName>
        <fullName evidence="2">Uncharacterized protein</fullName>
    </submittedName>
</protein>
<proteinExistence type="predicted"/>
<sequence length="239" mass="26801">MADPPLLLRFTPVPLARTRASGWTAERQVAFIAALARTGVVKAAADSVGMSARSAYQLRDRALRTANRLVDLQMPPEALAIFGPGWTYSFAHAWDLALRRGLDLQMEAMLPEAIHPQREPIVRRGRVVGWRKKFNLKLAMNALGAWRRYHEGHPFDHEMRIDERTHRLAQSIEALLEQGPIPWPDPGTLPARCADPPSGRGPWGIRALGVLDPYGPADQPPRSPAEQLRDPEPCRRRKQ</sequence>
<accession>A0ABU3N0G6</accession>